<name>A0AAV1WM34_LUPLU</name>
<accession>A0AAV1WM34</accession>
<dbReference type="Proteomes" id="UP001497480">
    <property type="component" value="Unassembled WGS sequence"/>
</dbReference>
<keyword evidence="2" id="KW-1185">Reference proteome</keyword>
<proteinExistence type="predicted"/>
<comment type="caution">
    <text evidence="1">The sequence shown here is derived from an EMBL/GenBank/DDBJ whole genome shotgun (WGS) entry which is preliminary data.</text>
</comment>
<evidence type="ECO:0000313" key="1">
    <source>
        <dbReference type="EMBL" id="CAL0309881.1"/>
    </source>
</evidence>
<protein>
    <submittedName>
        <fullName evidence="1">Uncharacterized protein</fullName>
    </submittedName>
</protein>
<gene>
    <name evidence="1" type="ORF">LLUT_LOCUS10941</name>
</gene>
<organism evidence="1 2">
    <name type="scientific">Lupinus luteus</name>
    <name type="common">European yellow lupine</name>
    <dbReference type="NCBI Taxonomy" id="3873"/>
    <lineage>
        <taxon>Eukaryota</taxon>
        <taxon>Viridiplantae</taxon>
        <taxon>Streptophyta</taxon>
        <taxon>Embryophyta</taxon>
        <taxon>Tracheophyta</taxon>
        <taxon>Spermatophyta</taxon>
        <taxon>Magnoliopsida</taxon>
        <taxon>eudicotyledons</taxon>
        <taxon>Gunneridae</taxon>
        <taxon>Pentapetalae</taxon>
        <taxon>rosids</taxon>
        <taxon>fabids</taxon>
        <taxon>Fabales</taxon>
        <taxon>Fabaceae</taxon>
        <taxon>Papilionoideae</taxon>
        <taxon>50 kb inversion clade</taxon>
        <taxon>genistoids sensu lato</taxon>
        <taxon>core genistoids</taxon>
        <taxon>Genisteae</taxon>
        <taxon>Lupinus</taxon>
    </lineage>
</organism>
<reference evidence="1 2" key="1">
    <citation type="submission" date="2024-03" db="EMBL/GenBank/DDBJ databases">
        <authorList>
            <person name="Martinez-Hernandez J."/>
        </authorList>
    </citation>
    <scope>NUCLEOTIDE SEQUENCE [LARGE SCALE GENOMIC DNA]</scope>
</reference>
<dbReference type="AlphaFoldDB" id="A0AAV1WM34"/>
<sequence>MMAHPTSNAWQTLGHQCLRIDQTGASHQNHWRRGVSWKGQSAPPINYFPHPASYAR</sequence>
<dbReference type="EMBL" id="CAXHTB010000007">
    <property type="protein sequence ID" value="CAL0309881.1"/>
    <property type="molecule type" value="Genomic_DNA"/>
</dbReference>
<evidence type="ECO:0000313" key="2">
    <source>
        <dbReference type="Proteomes" id="UP001497480"/>
    </source>
</evidence>